<accession>A0A3B0YET3</accession>
<organism evidence="1">
    <name type="scientific">hydrothermal vent metagenome</name>
    <dbReference type="NCBI Taxonomy" id="652676"/>
    <lineage>
        <taxon>unclassified sequences</taxon>
        <taxon>metagenomes</taxon>
        <taxon>ecological metagenomes</taxon>
    </lineage>
</organism>
<name>A0A3B0YET3_9ZZZZ</name>
<protein>
    <submittedName>
        <fullName evidence="1">Uncharacterized protein</fullName>
    </submittedName>
</protein>
<gene>
    <name evidence="1" type="ORF">MNBD_GAMMA12-3533</name>
</gene>
<proteinExistence type="predicted"/>
<reference evidence="1" key="1">
    <citation type="submission" date="2018-06" db="EMBL/GenBank/DDBJ databases">
        <authorList>
            <person name="Zhirakovskaya E."/>
        </authorList>
    </citation>
    <scope>NUCLEOTIDE SEQUENCE</scope>
</reference>
<feature type="non-terminal residue" evidence="1">
    <location>
        <position position="489"/>
    </location>
</feature>
<dbReference type="EMBL" id="UOFL01000060">
    <property type="protein sequence ID" value="VAW74663.1"/>
    <property type="molecule type" value="Genomic_DNA"/>
</dbReference>
<sequence>MNMPVQSNLYTTTHSSPLSKELQLLVWGDRNTFIFDHSFNTDDKVSTTELSHFLHTLDKLGYAISNAYLMTSWSTETLQEFKSQLFALIDDTNKTGMVFRKRYAQSEELTPYTNEEWLAIIAQYSMTYQWSHEFGRFGESAQKILTDYVESIDSNAVEINTTNKRIFSLSTLADLSQIIRSIIESKAVLRAQQLRTIEACPSVILAEACMDANITIKETLIKVMKLTAGITMEKPLLKTSTDILRFVVAAFAHVAVEGQLTKAILKTTKIRLPSSIRRSLLNNLELIANNRKDPLTGSQYLAEDMFVYEMFWRRLDKYLRYESAVKTRKKYPLYTTAIDLLYKGDRSWTFNGRYSAAKASLDYAQAIKVAAERPGFLLRNLIEFLRMTKGRKVPVKANSSKTSKNPFQDMLSGNPPKKLLLVETDASDFLLNGDFARTLTSHINPKLAWQLLEKLNDQSLNEPISTREVQGQVIHYSTAVPPVNKKLTR</sequence>
<evidence type="ECO:0000313" key="1">
    <source>
        <dbReference type="EMBL" id="VAW74663.1"/>
    </source>
</evidence>
<dbReference type="AlphaFoldDB" id="A0A3B0YET3"/>